<protein>
    <submittedName>
        <fullName evidence="8">Polyprenyl synthetase family protein</fullName>
    </submittedName>
</protein>
<evidence type="ECO:0000256" key="5">
    <source>
        <dbReference type="ARBA" id="ARBA00022842"/>
    </source>
</evidence>
<evidence type="ECO:0000256" key="7">
    <source>
        <dbReference type="RuleBase" id="RU004466"/>
    </source>
</evidence>
<dbReference type="InterPro" id="IPR033749">
    <property type="entry name" value="Polyprenyl_synt_CS"/>
</dbReference>
<keyword evidence="4" id="KW-0479">Metal-binding</keyword>
<evidence type="ECO:0000256" key="2">
    <source>
        <dbReference type="ARBA" id="ARBA00006706"/>
    </source>
</evidence>
<evidence type="ECO:0000256" key="1">
    <source>
        <dbReference type="ARBA" id="ARBA00001946"/>
    </source>
</evidence>
<keyword evidence="9" id="KW-1185">Reference proteome</keyword>
<comment type="similarity">
    <text evidence="2 7">Belongs to the FPP/GGPP synthase family.</text>
</comment>
<evidence type="ECO:0000313" key="8">
    <source>
        <dbReference type="EMBL" id="WNM59134.1"/>
    </source>
</evidence>
<dbReference type="PANTHER" id="PTHR43281:SF1">
    <property type="entry name" value="FARNESYL DIPHOSPHATE SYNTHASE"/>
    <property type="match status" value="1"/>
</dbReference>
<name>A0AA96GIN1_9BACT</name>
<dbReference type="PANTHER" id="PTHR43281">
    <property type="entry name" value="FARNESYL DIPHOSPHATE SYNTHASE"/>
    <property type="match status" value="1"/>
</dbReference>
<gene>
    <name evidence="8" type="ORF">PP769_05050</name>
</gene>
<dbReference type="GO" id="GO:0016114">
    <property type="term" value="P:terpenoid biosynthetic process"/>
    <property type="evidence" value="ECO:0007669"/>
    <property type="project" value="UniProtKB-ARBA"/>
</dbReference>
<dbReference type="PROSITE" id="PS00723">
    <property type="entry name" value="POLYPRENYL_SYNTHASE_1"/>
    <property type="match status" value="1"/>
</dbReference>
<dbReference type="KEGG" id="nall:PP769_05050"/>
<keyword evidence="3 7" id="KW-0808">Transferase</keyword>
<proteinExistence type="inferred from homology"/>
<evidence type="ECO:0000313" key="9">
    <source>
        <dbReference type="Proteomes" id="UP001302719"/>
    </source>
</evidence>
<dbReference type="GO" id="GO:0046872">
    <property type="term" value="F:metal ion binding"/>
    <property type="evidence" value="ECO:0007669"/>
    <property type="project" value="UniProtKB-KW"/>
</dbReference>
<dbReference type="SFLD" id="SFLDG01017">
    <property type="entry name" value="Polyprenyl_Transferase_Like"/>
    <property type="match status" value="1"/>
</dbReference>
<evidence type="ECO:0000256" key="6">
    <source>
        <dbReference type="ARBA" id="ARBA00023229"/>
    </source>
</evidence>
<dbReference type="RefSeq" id="WP_312645820.1">
    <property type="nucleotide sequence ID" value="NZ_CP116967.1"/>
</dbReference>
<dbReference type="FunFam" id="1.10.600.10:FF:000001">
    <property type="entry name" value="Geranylgeranyl diphosphate synthase"/>
    <property type="match status" value="1"/>
</dbReference>
<evidence type="ECO:0000256" key="3">
    <source>
        <dbReference type="ARBA" id="ARBA00022679"/>
    </source>
</evidence>
<dbReference type="EMBL" id="CP116967">
    <property type="protein sequence ID" value="WNM59134.1"/>
    <property type="molecule type" value="Genomic_DNA"/>
</dbReference>
<dbReference type="SUPFAM" id="SSF48576">
    <property type="entry name" value="Terpenoid synthases"/>
    <property type="match status" value="1"/>
</dbReference>
<dbReference type="Proteomes" id="UP001302719">
    <property type="component" value="Chromosome"/>
</dbReference>
<dbReference type="InterPro" id="IPR008949">
    <property type="entry name" value="Isoprenoid_synthase_dom_sf"/>
</dbReference>
<dbReference type="CDD" id="cd00685">
    <property type="entry name" value="Trans_IPPS_HT"/>
    <property type="match status" value="1"/>
</dbReference>
<dbReference type="AlphaFoldDB" id="A0AA96GIN1"/>
<accession>A0AA96GIN1</accession>
<dbReference type="InterPro" id="IPR000092">
    <property type="entry name" value="Polyprenyl_synt"/>
</dbReference>
<evidence type="ECO:0000256" key="4">
    <source>
        <dbReference type="ARBA" id="ARBA00022723"/>
    </source>
</evidence>
<organism evidence="8 9">
    <name type="scientific">Candidatus Nitrospira allomarina</name>
    <dbReference type="NCBI Taxonomy" id="3020900"/>
    <lineage>
        <taxon>Bacteria</taxon>
        <taxon>Pseudomonadati</taxon>
        <taxon>Nitrospirota</taxon>
        <taxon>Nitrospiria</taxon>
        <taxon>Nitrospirales</taxon>
        <taxon>Nitrospiraceae</taxon>
        <taxon>Nitrospira</taxon>
    </lineage>
</organism>
<dbReference type="Gene3D" id="1.10.600.10">
    <property type="entry name" value="Farnesyl Diphosphate Synthase"/>
    <property type="match status" value="1"/>
</dbReference>
<dbReference type="InterPro" id="IPR053378">
    <property type="entry name" value="Prenyl_diphosphate_synthase"/>
</dbReference>
<comment type="cofactor">
    <cofactor evidence="1">
        <name>Mg(2+)</name>
        <dbReference type="ChEBI" id="CHEBI:18420"/>
    </cofactor>
</comment>
<dbReference type="PROSITE" id="PS00444">
    <property type="entry name" value="POLYPRENYL_SYNTHASE_2"/>
    <property type="match status" value="1"/>
</dbReference>
<keyword evidence="5" id="KW-0460">Magnesium</keyword>
<dbReference type="Pfam" id="PF00348">
    <property type="entry name" value="polyprenyl_synt"/>
    <property type="match status" value="1"/>
</dbReference>
<sequence>MNIQAYLDQQRQRVDQFLEKSIPLLSANPQRLYESMRYSLLGGGKRIRPILTIAAAQALGYDRDAMLPFAASLEFVHTYSLIHDDLPAMDDDDYRRGRLTNHKVFGDGMAILAGDALLTMAFELCSQVDGTKGFSTAQQLAIVRELAKGSGHQGMVGGQVMDIQAENQEIDLAHLQRIHTFKTGRLIRAAVRIGSIIGEATTQQMQCLTNYSEDIGLAFQIADDVLDMVGTREELGKDAGTDERRGKRTYPSFFGIDGARQLGEECVQRAIARLNTFDKQADPLRHIATYIMARRS</sequence>
<dbReference type="GO" id="GO:0005737">
    <property type="term" value="C:cytoplasm"/>
    <property type="evidence" value="ECO:0007669"/>
    <property type="project" value="UniProtKB-ARBA"/>
</dbReference>
<dbReference type="SFLD" id="SFLDS00005">
    <property type="entry name" value="Isoprenoid_Synthase_Type_I"/>
    <property type="match status" value="1"/>
</dbReference>
<keyword evidence="6" id="KW-0414">Isoprene biosynthesis</keyword>
<dbReference type="NCBIfam" id="NF045485">
    <property type="entry name" value="FPPsyn"/>
    <property type="match status" value="1"/>
</dbReference>
<dbReference type="GO" id="GO:0004659">
    <property type="term" value="F:prenyltransferase activity"/>
    <property type="evidence" value="ECO:0007669"/>
    <property type="project" value="InterPro"/>
</dbReference>
<reference evidence="8 9" key="1">
    <citation type="submission" date="2023-01" db="EMBL/GenBank/DDBJ databases">
        <title>Cultivation and genomic characterization of new, ubiquitous marine nitrite-oxidizing bacteria from the Nitrospirales.</title>
        <authorList>
            <person name="Mueller A.J."/>
            <person name="Daebeler A."/>
            <person name="Herbold C.W."/>
            <person name="Kirkegaard R.H."/>
            <person name="Daims H."/>
        </authorList>
    </citation>
    <scope>NUCLEOTIDE SEQUENCE [LARGE SCALE GENOMIC DNA]</scope>
    <source>
        <strain evidence="8 9">VA</strain>
    </source>
</reference>